<evidence type="ECO:0000313" key="3">
    <source>
        <dbReference type="Proteomes" id="UP000467841"/>
    </source>
</evidence>
<reference evidence="2 3" key="1">
    <citation type="submission" date="2020-01" db="EMBL/GenBank/DDBJ databases">
        <authorList>
            <person name="Mishra B."/>
        </authorList>
    </citation>
    <scope>NUCLEOTIDE SEQUENCE [LARGE SCALE GENOMIC DNA]</scope>
</reference>
<dbReference type="AlphaFoldDB" id="A0A6D2L1E1"/>
<dbReference type="EMBL" id="CACVBM020001729">
    <property type="protein sequence ID" value="CAA7058572.1"/>
    <property type="molecule type" value="Genomic_DNA"/>
</dbReference>
<evidence type="ECO:0000313" key="2">
    <source>
        <dbReference type="EMBL" id="CAA7058572.1"/>
    </source>
</evidence>
<dbReference type="OrthoDB" id="1134811at2759"/>
<organism evidence="2 3">
    <name type="scientific">Microthlaspi erraticum</name>
    <dbReference type="NCBI Taxonomy" id="1685480"/>
    <lineage>
        <taxon>Eukaryota</taxon>
        <taxon>Viridiplantae</taxon>
        <taxon>Streptophyta</taxon>
        <taxon>Embryophyta</taxon>
        <taxon>Tracheophyta</taxon>
        <taxon>Spermatophyta</taxon>
        <taxon>Magnoliopsida</taxon>
        <taxon>eudicotyledons</taxon>
        <taxon>Gunneridae</taxon>
        <taxon>Pentapetalae</taxon>
        <taxon>rosids</taxon>
        <taxon>malvids</taxon>
        <taxon>Brassicales</taxon>
        <taxon>Brassicaceae</taxon>
        <taxon>Coluteocarpeae</taxon>
        <taxon>Microthlaspi</taxon>
    </lineage>
</organism>
<dbReference type="Proteomes" id="UP000467841">
    <property type="component" value="Unassembled WGS sequence"/>
</dbReference>
<dbReference type="EMBL" id="CACVBM020001480">
    <property type="protein sequence ID" value="CAA7051494.1"/>
    <property type="molecule type" value="Genomic_DNA"/>
</dbReference>
<evidence type="ECO:0000313" key="1">
    <source>
        <dbReference type="EMBL" id="CAA7051494.1"/>
    </source>
</evidence>
<gene>
    <name evidence="1" type="ORF">MERR_LOCUS38729</name>
    <name evidence="2" type="ORF">MERR_LOCUS45808</name>
</gene>
<sequence length="173" mass="19271">MDSESELISLISQLISLDNSTEGWVPASWLKFITQIISLLRSIDFDSELKPESELMSLTSQLISFFNSMDLDSQPQPLSELISLITQVVNSVDLEPDLVTPLVTKTLRLEPEPELISLMYQIFSIVISMSSKSGKLVPLVPSKTSLFPTGKVSFDGQLLVEDDDSYWQVGLFP</sequence>
<protein>
    <submittedName>
        <fullName evidence="2">Uncharacterized protein</fullName>
    </submittedName>
</protein>
<accession>A0A6D2L1E1</accession>
<keyword evidence="3" id="KW-1185">Reference proteome</keyword>
<name>A0A6D2L1E1_9BRAS</name>
<proteinExistence type="predicted"/>